<gene>
    <name evidence="1" type="ORF">UFOVP1155_42</name>
</gene>
<sequence length="107" mass="11950">MIITNSKSIRHESKILRHSARGQECLVRIPGHCNFDPATTILAHLGGGGMGVKKSDLFGSFCCSACHDVLDGRVRSKLSKDELELMHRQGVERTQSYWLDNFMVTFA</sequence>
<organism evidence="1">
    <name type="scientific">uncultured Caudovirales phage</name>
    <dbReference type="NCBI Taxonomy" id="2100421"/>
    <lineage>
        <taxon>Viruses</taxon>
        <taxon>Duplodnaviria</taxon>
        <taxon>Heunggongvirae</taxon>
        <taxon>Uroviricota</taxon>
        <taxon>Caudoviricetes</taxon>
        <taxon>Peduoviridae</taxon>
        <taxon>Maltschvirus</taxon>
        <taxon>Maltschvirus maltsch</taxon>
    </lineage>
</organism>
<accession>A0A6J5QSQ7</accession>
<evidence type="ECO:0008006" key="2">
    <source>
        <dbReference type="Google" id="ProtNLM"/>
    </source>
</evidence>
<reference evidence="1" key="1">
    <citation type="submission" date="2020-05" db="EMBL/GenBank/DDBJ databases">
        <authorList>
            <person name="Chiriac C."/>
            <person name="Salcher M."/>
            <person name="Ghai R."/>
            <person name="Kavagutti S V."/>
        </authorList>
    </citation>
    <scope>NUCLEOTIDE SEQUENCE</scope>
</reference>
<evidence type="ECO:0000313" key="1">
    <source>
        <dbReference type="EMBL" id="CAB4187600.1"/>
    </source>
</evidence>
<name>A0A6J5QSQ7_9CAUD</name>
<dbReference type="EMBL" id="LR797111">
    <property type="protein sequence ID" value="CAB4187600.1"/>
    <property type="molecule type" value="Genomic_DNA"/>
</dbReference>
<protein>
    <recommendedName>
        <fullName evidence="2">DUF1364 domain-containing protein</fullName>
    </recommendedName>
</protein>
<proteinExistence type="predicted"/>
<dbReference type="Gene3D" id="3.30.50.20">
    <property type="entry name" value="prophage-derive protein ybcO"/>
    <property type="match status" value="1"/>
</dbReference>
<dbReference type="InterPro" id="IPR010774">
    <property type="entry name" value="YbcO"/>
</dbReference>
<dbReference type="Pfam" id="PF07102">
    <property type="entry name" value="YbcO"/>
    <property type="match status" value="1"/>
</dbReference>